<dbReference type="Pfam" id="PF17765">
    <property type="entry name" value="MLTR_LBD"/>
    <property type="match status" value="1"/>
</dbReference>
<dbReference type="EMBL" id="FWWU01000005">
    <property type="protein sequence ID" value="SMB81179.1"/>
    <property type="molecule type" value="Genomic_DNA"/>
</dbReference>
<dbReference type="InterPro" id="IPR041413">
    <property type="entry name" value="MLTR_LBD"/>
</dbReference>
<dbReference type="GO" id="GO:0003677">
    <property type="term" value="F:DNA binding"/>
    <property type="evidence" value="ECO:0007669"/>
    <property type="project" value="InterPro"/>
</dbReference>
<dbReference type="InterPro" id="IPR010982">
    <property type="entry name" value="Lambda_DNA-bd_dom_sf"/>
</dbReference>
<dbReference type="STRING" id="695939.SAMN00790413_04493"/>
<dbReference type="SUPFAM" id="SSF47413">
    <property type="entry name" value="lambda repressor-like DNA-binding domains"/>
    <property type="match status" value="1"/>
</dbReference>
<reference evidence="2 3" key="1">
    <citation type="submission" date="2017-04" db="EMBL/GenBank/DDBJ databases">
        <authorList>
            <person name="Afonso C.L."/>
            <person name="Miller P.J."/>
            <person name="Scott M.A."/>
            <person name="Spackman E."/>
            <person name="Goraichik I."/>
            <person name="Dimitrov K.M."/>
            <person name="Suarez D.L."/>
            <person name="Swayne D.E."/>
        </authorList>
    </citation>
    <scope>NUCLEOTIDE SEQUENCE [LARGE SCALE GENOMIC DNA]</scope>
    <source>
        <strain evidence="2 3">KR-140</strain>
    </source>
</reference>
<feature type="domain" description="HTH cro/C1-type" evidence="1">
    <location>
        <begin position="64"/>
        <end position="118"/>
    </location>
</feature>
<sequence length="322" mass="34977">MGTVWVIGAVLHRECHAVGLSFLPSRSFGGGSTIQSMLKETSLAATLRVWRERLTPAQAGLPDRASRQTPGLRREELAELAGLSVDYLVRLEQGRSTAPSGPAVASLATALRLTQAERDHLYVLAGLRPPADQLISDEISPAVMRLLTRLGDVPVSVFAADWRQIWWSQSWAALVGDPSSVAPEDRNFVGACFPVPGGRSRVSGWPVLGDHPGKAKRARVADLRLASAQYPNDPRLMDLLHNLIGGNPEFAEMWRAGVVGNHSQDHMVVQHPVVGDVWVDCDVLTVGDTNLKIVTMTAEADSEDARRIERARQALLSVVGER</sequence>
<protein>
    <submittedName>
        <fullName evidence="2">Predicted transcriptional regulators</fullName>
    </submittedName>
</protein>
<dbReference type="Gene3D" id="1.10.260.40">
    <property type="entry name" value="lambda repressor-like DNA-binding domains"/>
    <property type="match status" value="1"/>
</dbReference>
<dbReference type="CDD" id="cd00093">
    <property type="entry name" value="HTH_XRE"/>
    <property type="match status" value="1"/>
</dbReference>
<proteinExistence type="predicted"/>
<dbReference type="Gene3D" id="3.30.450.180">
    <property type="match status" value="1"/>
</dbReference>
<dbReference type="InterPro" id="IPR001387">
    <property type="entry name" value="Cro/C1-type_HTH"/>
</dbReference>
<dbReference type="Pfam" id="PF13560">
    <property type="entry name" value="HTH_31"/>
    <property type="match status" value="1"/>
</dbReference>
<dbReference type="AlphaFoldDB" id="A0A1W1UJG4"/>
<dbReference type="PANTHER" id="PTHR35010:SF2">
    <property type="entry name" value="BLL4672 PROTEIN"/>
    <property type="match status" value="1"/>
</dbReference>
<evidence type="ECO:0000313" key="2">
    <source>
        <dbReference type="EMBL" id="SMB81179.1"/>
    </source>
</evidence>
<dbReference type="SMART" id="SM00530">
    <property type="entry name" value="HTH_XRE"/>
    <property type="match status" value="1"/>
</dbReference>
<organism evidence="2 3">
    <name type="scientific">Deinococcus hopiensis KR-140</name>
    <dbReference type="NCBI Taxonomy" id="695939"/>
    <lineage>
        <taxon>Bacteria</taxon>
        <taxon>Thermotogati</taxon>
        <taxon>Deinococcota</taxon>
        <taxon>Deinococci</taxon>
        <taxon>Deinococcales</taxon>
        <taxon>Deinococcaceae</taxon>
        <taxon>Deinococcus</taxon>
    </lineage>
</organism>
<gene>
    <name evidence="2" type="ORF">SAMN00790413_04493</name>
</gene>
<accession>A0A1W1UJG4</accession>
<evidence type="ECO:0000259" key="1">
    <source>
        <dbReference type="PROSITE" id="PS50943"/>
    </source>
</evidence>
<dbReference type="PROSITE" id="PS50943">
    <property type="entry name" value="HTH_CROC1"/>
    <property type="match status" value="1"/>
</dbReference>
<evidence type="ECO:0000313" key="3">
    <source>
        <dbReference type="Proteomes" id="UP000192582"/>
    </source>
</evidence>
<dbReference type="Proteomes" id="UP000192582">
    <property type="component" value="Unassembled WGS sequence"/>
</dbReference>
<dbReference type="PANTHER" id="PTHR35010">
    <property type="entry name" value="BLL4672 PROTEIN-RELATED"/>
    <property type="match status" value="1"/>
</dbReference>
<keyword evidence="3" id="KW-1185">Reference proteome</keyword>
<name>A0A1W1UJG4_9DEIO</name>